<name>A0AA38PZ97_9AGAR</name>
<accession>A0AA38PZ97</accession>
<reference evidence="2" key="1">
    <citation type="submission" date="2022-08" db="EMBL/GenBank/DDBJ databases">
        <authorList>
            <consortium name="DOE Joint Genome Institute"/>
            <person name="Min B."/>
            <person name="Riley R."/>
            <person name="Sierra-Patev S."/>
            <person name="Naranjo-Ortiz M."/>
            <person name="Looney B."/>
            <person name="Konkel Z."/>
            <person name="Slot J.C."/>
            <person name="Sakamoto Y."/>
            <person name="Steenwyk J.L."/>
            <person name="Rokas A."/>
            <person name="Carro J."/>
            <person name="Camarero S."/>
            <person name="Ferreira P."/>
            <person name="Molpeceres G."/>
            <person name="Ruiz-Duenas F.J."/>
            <person name="Serrano A."/>
            <person name="Henrissat B."/>
            <person name="Drula E."/>
            <person name="Hughes K.W."/>
            <person name="Mata J.L."/>
            <person name="Ishikawa N.K."/>
            <person name="Vargas-Isla R."/>
            <person name="Ushijima S."/>
            <person name="Smith C.A."/>
            <person name="Ahrendt S."/>
            <person name="Andreopoulos W."/>
            <person name="He G."/>
            <person name="Labutti K."/>
            <person name="Lipzen A."/>
            <person name="Ng V."/>
            <person name="Sandor L."/>
            <person name="Barry K."/>
            <person name="Martinez A.T."/>
            <person name="Xiao Y."/>
            <person name="Gibbons J.G."/>
            <person name="Terashima K."/>
            <person name="Hibbett D.S."/>
            <person name="Grigoriev I.V."/>
        </authorList>
    </citation>
    <scope>NUCLEOTIDE SEQUENCE</scope>
    <source>
        <strain evidence="2">TFB7829</strain>
    </source>
</reference>
<gene>
    <name evidence="2" type="ORF">F5890DRAFT_1585908</name>
</gene>
<evidence type="ECO:0000313" key="3">
    <source>
        <dbReference type="Proteomes" id="UP001163850"/>
    </source>
</evidence>
<organism evidence="2 3">
    <name type="scientific">Lentinula detonsa</name>
    <dbReference type="NCBI Taxonomy" id="2804962"/>
    <lineage>
        <taxon>Eukaryota</taxon>
        <taxon>Fungi</taxon>
        <taxon>Dikarya</taxon>
        <taxon>Basidiomycota</taxon>
        <taxon>Agaricomycotina</taxon>
        <taxon>Agaricomycetes</taxon>
        <taxon>Agaricomycetidae</taxon>
        <taxon>Agaricales</taxon>
        <taxon>Marasmiineae</taxon>
        <taxon>Omphalotaceae</taxon>
        <taxon>Lentinula</taxon>
    </lineage>
</organism>
<protein>
    <submittedName>
        <fullName evidence="2">Uncharacterized protein</fullName>
    </submittedName>
</protein>
<feature type="chain" id="PRO_5041379927" evidence="1">
    <location>
        <begin position="31"/>
        <end position="190"/>
    </location>
</feature>
<dbReference type="Proteomes" id="UP001163850">
    <property type="component" value="Unassembled WGS sequence"/>
</dbReference>
<evidence type="ECO:0000313" key="2">
    <source>
        <dbReference type="EMBL" id="KAJ3984723.1"/>
    </source>
</evidence>
<proteinExistence type="predicted"/>
<keyword evidence="1" id="KW-0732">Signal</keyword>
<evidence type="ECO:0000256" key="1">
    <source>
        <dbReference type="SAM" id="SignalP"/>
    </source>
</evidence>
<sequence length="190" mass="21416">MLYQVFPSGRSSSPSLILIIALFSIAAVVATPIAPYDHHWLQPRVSRTVTNLKVWLGRYNIQERKWATKGKSYQPFGQQILSICFSLDPCFAVMPTGTSNDPVRFSEVPNLSAASAQPAKFWYLEGTASFFNDRKHDPENRKRPEKKSVYDVLKDVSKLQANLQELGVDITILDDVTYVTGVLNIRKNPN</sequence>
<feature type="signal peptide" evidence="1">
    <location>
        <begin position="1"/>
        <end position="30"/>
    </location>
</feature>
<dbReference type="EMBL" id="MU801980">
    <property type="protein sequence ID" value="KAJ3984723.1"/>
    <property type="molecule type" value="Genomic_DNA"/>
</dbReference>
<dbReference type="AlphaFoldDB" id="A0AA38PZ97"/>
<comment type="caution">
    <text evidence="2">The sequence shown here is derived from an EMBL/GenBank/DDBJ whole genome shotgun (WGS) entry which is preliminary data.</text>
</comment>